<feature type="compositionally biased region" description="Acidic residues" evidence="3">
    <location>
        <begin position="49"/>
        <end position="67"/>
    </location>
</feature>
<feature type="region of interest" description="Disordered" evidence="3">
    <location>
        <begin position="390"/>
        <end position="471"/>
    </location>
</feature>
<feature type="compositionally biased region" description="Basic and acidic residues" evidence="3">
    <location>
        <begin position="320"/>
        <end position="342"/>
    </location>
</feature>
<feature type="compositionally biased region" description="Basic residues" evidence="3">
    <location>
        <begin position="605"/>
        <end position="615"/>
    </location>
</feature>
<feature type="compositionally biased region" description="Basic residues" evidence="3">
    <location>
        <begin position="460"/>
        <end position="470"/>
    </location>
</feature>
<feature type="region of interest" description="Disordered" evidence="3">
    <location>
        <begin position="140"/>
        <end position="165"/>
    </location>
</feature>
<evidence type="ECO:0000256" key="1">
    <source>
        <dbReference type="ARBA" id="ARBA00007473"/>
    </source>
</evidence>
<evidence type="ECO:0000256" key="3">
    <source>
        <dbReference type="SAM" id="MobiDB-lite"/>
    </source>
</evidence>
<evidence type="ECO:0000313" key="6">
    <source>
        <dbReference type="WBParaSite" id="ACRNAN_scaffold11476.g9470.t1"/>
    </source>
</evidence>
<evidence type="ECO:0000256" key="2">
    <source>
        <dbReference type="ARBA" id="ARBA00017294"/>
    </source>
</evidence>
<evidence type="ECO:0000259" key="4">
    <source>
        <dbReference type="Pfam" id="PF12936"/>
    </source>
</evidence>
<comment type="similarity">
    <text evidence="1">Belongs to the KRI1 family.</text>
</comment>
<feature type="region of interest" description="Disordered" evidence="3">
    <location>
        <begin position="295"/>
        <end position="342"/>
    </location>
</feature>
<dbReference type="AlphaFoldDB" id="A0A914CKX7"/>
<protein>
    <recommendedName>
        <fullName evidence="2">Protein KRI1 homolog</fullName>
    </recommendedName>
</protein>
<feature type="compositionally biased region" description="Basic and acidic residues" evidence="3">
    <location>
        <begin position="654"/>
        <end position="666"/>
    </location>
</feature>
<dbReference type="PANTHER" id="PTHR14490:SF5">
    <property type="entry name" value="PROTEIN KRI1 HOMOLOG"/>
    <property type="match status" value="1"/>
</dbReference>
<proteinExistence type="inferred from homology"/>
<feature type="compositionally biased region" description="Basic and acidic residues" evidence="3">
    <location>
        <begin position="117"/>
        <end position="128"/>
    </location>
</feature>
<feature type="domain" description="Kri1-like C-terminal" evidence="4">
    <location>
        <begin position="488"/>
        <end position="576"/>
    </location>
</feature>
<dbReference type="Proteomes" id="UP000887540">
    <property type="component" value="Unplaced"/>
</dbReference>
<feature type="region of interest" description="Disordered" evidence="3">
    <location>
        <begin position="102"/>
        <end position="128"/>
    </location>
</feature>
<dbReference type="GO" id="GO:0000447">
    <property type="term" value="P:endonucleolytic cleavage in ITS1 to separate SSU-rRNA from 5.8S rRNA and LSU-rRNA from tricistronic rRNA transcript (SSU-rRNA, 5.8S rRNA, LSU-rRNA)"/>
    <property type="evidence" value="ECO:0007669"/>
    <property type="project" value="TreeGrafter"/>
</dbReference>
<evidence type="ECO:0000313" key="5">
    <source>
        <dbReference type="Proteomes" id="UP000887540"/>
    </source>
</evidence>
<dbReference type="PANTHER" id="PTHR14490">
    <property type="entry name" value="ZINC FINGER, ZZ TYPE"/>
    <property type="match status" value="1"/>
</dbReference>
<dbReference type="Pfam" id="PF12936">
    <property type="entry name" value="Kri1_C"/>
    <property type="match status" value="1"/>
</dbReference>
<feature type="compositionally biased region" description="Basic residues" evidence="3">
    <location>
        <begin position="644"/>
        <end position="653"/>
    </location>
</feature>
<feature type="compositionally biased region" description="Polar residues" evidence="3">
    <location>
        <begin position="682"/>
        <end position="692"/>
    </location>
</feature>
<keyword evidence="5" id="KW-1185">Reference proteome</keyword>
<feature type="region of interest" description="Disordered" evidence="3">
    <location>
        <begin position="577"/>
        <end position="692"/>
    </location>
</feature>
<dbReference type="WBParaSite" id="ACRNAN_scaffold11476.g9470.t1">
    <property type="protein sequence ID" value="ACRNAN_scaffold11476.g9470.t1"/>
    <property type="gene ID" value="ACRNAN_scaffold11476.g9470"/>
</dbReference>
<feature type="region of interest" description="Disordered" evidence="3">
    <location>
        <begin position="40"/>
        <end position="68"/>
    </location>
</feature>
<dbReference type="InterPro" id="IPR018034">
    <property type="entry name" value="Kri1"/>
</dbReference>
<feature type="compositionally biased region" description="Basic and acidic residues" evidence="3">
    <location>
        <begin position="587"/>
        <end position="600"/>
    </location>
</feature>
<name>A0A914CKX7_9BILA</name>
<dbReference type="GO" id="GO:0030686">
    <property type="term" value="C:90S preribosome"/>
    <property type="evidence" value="ECO:0007669"/>
    <property type="project" value="TreeGrafter"/>
</dbReference>
<feature type="compositionally biased region" description="Basic and acidic residues" evidence="3">
    <location>
        <begin position="302"/>
        <end position="313"/>
    </location>
</feature>
<dbReference type="GO" id="GO:0005730">
    <property type="term" value="C:nucleolus"/>
    <property type="evidence" value="ECO:0007669"/>
    <property type="project" value="TreeGrafter"/>
</dbReference>
<sequence length="692" mass="81326">MPKIKLDLSSDDEGESLKINDAYANRYDNWRRLEEMQKLKDKHGKDADKMDEDEESEDESTDSDELIDWSAEKERGFLRTYAALKAKDPRIYKDDVKFFNEEERTLNNDSSNSASPSKKEDKKKSKSMFLRDYEQKLVVERGGKFSDDEEDDEEMPKSETYFEQQKRIKEEIQTALKDADESDEDDGLLKRRIKTAEEKKREEDEYYEWLNGQDSSTLDIQDDNLKKLKETWSKPDLGEEDKFLKNYLTNRLYEEDEDAELPTYEDIVEMDQQDEKAAEFEHKYNFRYEEPDQDFIKQYPRTVKESVRQGNEKRKAKRESRKERKKEEKRQKKEEIKQLKSMKRKELEEMLKKVRDVTGDPNLPITVDDLEKEFDPDEYSRRMEALFNSEYYSNVAGDDEKPMFSDSEADNESDYDQLKVVGGEILDSSSNGHKESSAEEQEEESDEEPQPETSSGRSQKSSRRKRKRNAKFLETVAKKKPLFDPKEKNFDEYFKEYYGLDYEDIIAGDLITRFKYRNVPANNFGLTAEEILSVEDKQLNAWVSVKKASQYRSEQEEKLDLIAYQRKAQNLEKKQKILGKLNQSEPPDEKKPKLSDDKPTQQKANKNKSKKKKQHASPAEPPAQVKETHPKPTSNGNSTEVKKDKKARRKNKSKKDQLGGLTKERLQAYGVSTKNLKRRLYVQNQSAKNLEK</sequence>
<dbReference type="Pfam" id="PF05178">
    <property type="entry name" value="Kri1"/>
    <property type="match status" value="1"/>
</dbReference>
<organism evidence="5 6">
    <name type="scientific">Acrobeloides nanus</name>
    <dbReference type="NCBI Taxonomy" id="290746"/>
    <lineage>
        <taxon>Eukaryota</taxon>
        <taxon>Metazoa</taxon>
        <taxon>Ecdysozoa</taxon>
        <taxon>Nematoda</taxon>
        <taxon>Chromadorea</taxon>
        <taxon>Rhabditida</taxon>
        <taxon>Tylenchina</taxon>
        <taxon>Cephalobomorpha</taxon>
        <taxon>Cephaloboidea</taxon>
        <taxon>Cephalobidae</taxon>
        <taxon>Acrobeloides</taxon>
    </lineage>
</organism>
<reference evidence="6" key="1">
    <citation type="submission" date="2022-11" db="UniProtKB">
        <authorList>
            <consortium name="WormBaseParasite"/>
        </authorList>
    </citation>
    <scope>IDENTIFICATION</scope>
</reference>
<accession>A0A914CKX7</accession>
<feature type="compositionally biased region" description="Acidic residues" evidence="3">
    <location>
        <begin position="438"/>
        <end position="450"/>
    </location>
</feature>
<dbReference type="InterPro" id="IPR024626">
    <property type="entry name" value="Kri1-like_C"/>
</dbReference>